<name>A0A2I0UQD6_LIMLA</name>
<organism evidence="1 2">
    <name type="scientific">Limosa lapponica baueri</name>
    <dbReference type="NCBI Taxonomy" id="1758121"/>
    <lineage>
        <taxon>Eukaryota</taxon>
        <taxon>Metazoa</taxon>
        <taxon>Chordata</taxon>
        <taxon>Craniata</taxon>
        <taxon>Vertebrata</taxon>
        <taxon>Euteleostomi</taxon>
        <taxon>Archelosauria</taxon>
        <taxon>Archosauria</taxon>
        <taxon>Dinosauria</taxon>
        <taxon>Saurischia</taxon>
        <taxon>Theropoda</taxon>
        <taxon>Coelurosauria</taxon>
        <taxon>Aves</taxon>
        <taxon>Neognathae</taxon>
        <taxon>Neoaves</taxon>
        <taxon>Charadriiformes</taxon>
        <taxon>Scolopacidae</taxon>
        <taxon>Limosa</taxon>
    </lineage>
</organism>
<proteinExistence type="predicted"/>
<dbReference type="AlphaFoldDB" id="A0A2I0UQD6"/>
<evidence type="ECO:0000313" key="2">
    <source>
        <dbReference type="Proteomes" id="UP000233556"/>
    </source>
</evidence>
<accession>A0A2I0UQD6</accession>
<reference evidence="2" key="1">
    <citation type="submission" date="2017-11" db="EMBL/GenBank/DDBJ databases">
        <authorList>
            <person name="Lima N.C."/>
            <person name="Parody-Merino A.M."/>
            <person name="Battley P.F."/>
            <person name="Fidler A.E."/>
            <person name="Prosdocimi F."/>
        </authorList>
    </citation>
    <scope>NUCLEOTIDE SEQUENCE [LARGE SCALE GENOMIC DNA]</scope>
</reference>
<sequence>MDEYFNLKDNTSHFWNTLLSYTNPLEIDRKHQDTHGFQPENYHSIFKKSIRKNRLENNRKDLEEIAFQANGKGIRNQEDKKQHEINLSGGGEMFLAPRATGEELITCETMPPSRGVSLFMNAVSKLIMAAGLSSHSSFAEVIAGKLGIFRFGVETDEGGYDKCFKTVEVVERPHYTKPPMTQGS</sequence>
<gene>
    <name evidence="1" type="ORF">llap_1443</name>
</gene>
<dbReference type="EMBL" id="KZ505657">
    <property type="protein sequence ID" value="PKU48249.1"/>
    <property type="molecule type" value="Genomic_DNA"/>
</dbReference>
<reference evidence="2" key="2">
    <citation type="submission" date="2017-12" db="EMBL/GenBank/DDBJ databases">
        <title>Genome sequence of the Bar-tailed Godwit (Limosa lapponica baueri).</title>
        <authorList>
            <person name="Lima N.C.B."/>
            <person name="Parody-Merino A.M."/>
            <person name="Battley P.F."/>
            <person name="Fidler A.E."/>
            <person name="Prosdocimi F."/>
        </authorList>
    </citation>
    <scope>NUCLEOTIDE SEQUENCE [LARGE SCALE GENOMIC DNA]</scope>
</reference>
<keyword evidence="2" id="KW-1185">Reference proteome</keyword>
<evidence type="ECO:0000313" key="1">
    <source>
        <dbReference type="EMBL" id="PKU48249.1"/>
    </source>
</evidence>
<dbReference type="Proteomes" id="UP000233556">
    <property type="component" value="Unassembled WGS sequence"/>
</dbReference>
<protein>
    <submittedName>
        <fullName evidence="1">Uncharacterized protein</fullName>
    </submittedName>
</protein>